<feature type="domain" description="Sulfatase N-terminal" evidence="8">
    <location>
        <begin position="30"/>
        <end position="358"/>
    </location>
</feature>
<keyword evidence="3" id="KW-0479">Metal-binding</keyword>
<dbReference type="PANTHER" id="PTHR42693">
    <property type="entry name" value="ARYLSULFATASE FAMILY MEMBER"/>
    <property type="match status" value="1"/>
</dbReference>
<dbReference type="PROSITE" id="PS00149">
    <property type="entry name" value="SULFATASE_2"/>
    <property type="match status" value="1"/>
</dbReference>
<name>A0A179DHI2_9SPHI</name>
<dbReference type="InterPro" id="IPR050738">
    <property type="entry name" value="Sulfatase"/>
</dbReference>
<dbReference type="InterPro" id="IPR000917">
    <property type="entry name" value="Sulfatase_N"/>
</dbReference>
<evidence type="ECO:0000256" key="5">
    <source>
        <dbReference type="ARBA" id="ARBA00022801"/>
    </source>
</evidence>
<evidence type="ECO:0000256" key="1">
    <source>
        <dbReference type="ARBA" id="ARBA00001913"/>
    </source>
</evidence>
<feature type="signal peptide" evidence="7">
    <location>
        <begin position="1"/>
        <end position="23"/>
    </location>
</feature>
<evidence type="ECO:0000256" key="7">
    <source>
        <dbReference type="SAM" id="SignalP"/>
    </source>
</evidence>
<evidence type="ECO:0000313" key="10">
    <source>
        <dbReference type="Proteomes" id="UP000078459"/>
    </source>
</evidence>
<keyword evidence="10" id="KW-1185">Reference proteome</keyword>
<comment type="caution">
    <text evidence="9">The sequence shown here is derived from an EMBL/GenBank/DDBJ whole genome shotgun (WGS) entry which is preliminary data.</text>
</comment>
<dbReference type="Gene3D" id="3.40.720.10">
    <property type="entry name" value="Alkaline Phosphatase, subunit A"/>
    <property type="match status" value="1"/>
</dbReference>
<dbReference type="PROSITE" id="PS00523">
    <property type="entry name" value="SULFATASE_1"/>
    <property type="match status" value="1"/>
</dbReference>
<evidence type="ECO:0000256" key="3">
    <source>
        <dbReference type="ARBA" id="ARBA00022723"/>
    </source>
</evidence>
<evidence type="ECO:0000256" key="6">
    <source>
        <dbReference type="ARBA" id="ARBA00022837"/>
    </source>
</evidence>
<evidence type="ECO:0000256" key="2">
    <source>
        <dbReference type="ARBA" id="ARBA00008779"/>
    </source>
</evidence>
<keyword evidence="5" id="KW-0378">Hydrolase</keyword>
<keyword evidence="4 7" id="KW-0732">Signal</keyword>
<dbReference type="EMBL" id="LWHJ01000022">
    <property type="protein sequence ID" value="OAQ40354.1"/>
    <property type="molecule type" value="Genomic_DNA"/>
</dbReference>
<dbReference type="CDD" id="cd16144">
    <property type="entry name" value="ARS_like"/>
    <property type="match status" value="1"/>
</dbReference>
<reference evidence="9 10" key="2">
    <citation type="submission" date="2016-06" db="EMBL/GenBank/DDBJ databases">
        <title>Pedobacter psychrophilus sp. nov., isolated from Antarctic fragmentary rock.</title>
        <authorList>
            <person name="Svec P."/>
        </authorList>
    </citation>
    <scope>NUCLEOTIDE SEQUENCE [LARGE SCALE GENOMIC DNA]</scope>
    <source>
        <strain evidence="9 10">CCM 8644</strain>
    </source>
</reference>
<gene>
    <name evidence="9" type="ORF">A5893_05215</name>
</gene>
<reference evidence="9 10" key="1">
    <citation type="submission" date="2016-04" db="EMBL/GenBank/DDBJ databases">
        <authorList>
            <person name="Evans L.H."/>
            <person name="Alamgir A."/>
            <person name="Owens N."/>
            <person name="Weber N.D."/>
            <person name="Virtaneva K."/>
            <person name="Barbian K."/>
            <person name="Babar A."/>
            <person name="Rosenke K."/>
        </authorList>
    </citation>
    <scope>NUCLEOTIDE SEQUENCE [LARGE SCALE GENOMIC DNA]</scope>
    <source>
        <strain evidence="9 10">CCM 8644</strain>
    </source>
</reference>
<dbReference type="SUPFAM" id="SSF53649">
    <property type="entry name" value="Alkaline phosphatase-like"/>
    <property type="match status" value="1"/>
</dbReference>
<dbReference type="Pfam" id="PF00884">
    <property type="entry name" value="Sulfatase"/>
    <property type="match status" value="1"/>
</dbReference>
<dbReference type="RefSeq" id="WP_068821591.1">
    <property type="nucleotide sequence ID" value="NZ_LWHJ01000022.1"/>
</dbReference>
<dbReference type="PANTHER" id="PTHR42693:SF42">
    <property type="entry name" value="ARYLSULFATASE G"/>
    <property type="match status" value="1"/>
</dbReference>
<proteinExistence type="inferred from homology"/>
<evidence type="ECO:0000259" key="8">
    <source>
        <dbReference type="Pfam" id="PF00884"/>
    </source>
</evidence>
<dbReference type="GO" id="GO:0046872">
    <property type="term" value="F:metal ion binding"/>
    <property type="evidence" value="ECO:0007669"/>
    <property type="project" value="UniProtKB-KW"/>
</dbReference>
<dbReference type="Gene3D" id="3.30.1120.10">
    <property type="match status" value="1"/>
</dbReference>
<dbReference type="STRING" id="1826909.A5893_05215"/>
<dbReference type="InterPro" id="IPR017850">
    <property type="entry name" value="Alkaline_phosphatase_core_sf"/>
</dbReference>
<dbReference type="AlphaFoldDB" id="A0A179DHI2"/>
<dbReference type="InterPro" id="IPR024607">
    <property type="entry name" value="Sulfatase_CS"/>
</dbReference>
<keyword evidence="6" id="KW-0106">Calcium</keyword>
<comment type="similarity">
    <text evidence="2">Belongs to the sulfatase family.</text>
</comment>
<protein>
    <submittedName>
        <fullName evidence="9">N-acetylgalactosamine-6-sulfatase</fullName>
    </submittedName>
</protein>
<comment type="cofactor">
    <cofactor evidence="1">
        <name>Ca(2+)</name>
        <dbReference type="ChEBI" id="CHEBI:29108"/>
    </cofactor>
</comment>
<dbReference type="GO" id="GO:0004065">
    <property type="term" value="F:arylsulfatase activity"/>
    <property type="evidence" value="ECO:0007669"/>
    <property type="project" value="TreeGrafter"/>
</dbReference>
<evidence type="ECO:0000256" key="4">
    <source>
        <dbReference type="ARBA" id="ARBA00022729"/>
    </source>
</evidence>
<feature type="chain" id="PRO_5008100520" evidence="7">
    <location>
        <begin position="24"/>
        <end position="477"/>
    </location>
</feature>
<organism evidence="9 10">
    <name type="scientific">Pedobacter psychrophilus</name>
    <dbReference type="NCBI Taxonomy" id="1826909"/>
    <lineage>
        <taxon>Bacteria</taxon>
        <taxon>Pseudomonadati</taxon>
        <taxon>Bacteroidota</taxon>
        <taxon>Sphingobacteriia</taxon>
        <taxon>Sphingobacteriales</taxon>
        <taxon>Sphingobacteriaceae</taxon>
        <taxon>Pedobacter</taxon>
    </lineage>
</organism>
<sequence>MKTKNLKILGGICLAMISANLFAQNKDKKPNIVFIMADDLGYGELGSYGNTFSETPNLDKLATQSMRFTQAYVAAPICSPSRVALMTGQYPARVGITDFLPAKTDRWLDPAKYFTINEALGQVGYHTGIIGKWHLDTDYITNKGGPKAHGFDEVIGSETKYIGDGDYFFPYDKISTFPTGKENEYLTDRQSEEACKYIERNKDQPFYLYLAYYSVHTSLDAPESIVNKYKQKFDKKYGAGSAEKLYGKENPNHNSKNVDNPYLAAMLERIDSGVGSIMETLKANHLDENTILVFFSDNGGPAKTGNNGVLRAGKSWLYEGGIREPLIVRWTGKIKPGTVNDTPISSVDFYPTFTSAAGADVKGKELLDGVNLLPLWVNDKKLDRDVLFWHYPSETGQWTNKMSSAVRKGDFKLIEFYNDHHLELYNIKNDISEKNNLAKELPAKTKELKKLLDDWRTEVNAEVPVINKNAKAKKEDG</sequence>
<evidence type="ECO:0000313" key="9">
    <source>
        <dbReference type="EMBL" id="OAQ40354.1"/>
    </source>
</evidence>
<dbReference type="Proteomes" id="UP000078459">
    <property type="component" value="Unassembled WGS sequence"/>
</dbReference>
<accession>A0A179DHI2</accession>